<dbReference type="OrthoDB" id="4730261at2"/>
<evidence type="ECO:0000313" key="1">
    <source>
        <dbReference type="EMBL" id="OCB57896.1"/>
    </source>
</evidence>
<dbReference type="EMBL" id="MBEE01000079">
    <property type="protein sequence ID" value="OCB57896.1"/>
    <property type="molecule type" value="Genomic_DNA"/>
</dbReference>
<accession>A0A1B9DAT4</accession>
<proteinExistence type="predicted"/>
<name>A0A1B9DAT4_MYCMA</name>
<dbReference type="Proteomes" id="UP000092683">
    <property type="component" value="Unassembled WGS sequence"/>
</dbReference>
<organism evidence="1 2">
    <name type="scientific">Mycobacterium malmoense</name>
    <dbReference type="NCBI Taxonomy" id="1780"/>
    <lineage>
        <taxon>Bacteria</taxon>
        <taxon>Bacillati</taxon>
        <taxon>Actinomycetota</taxon>
        <taxon>Actinomycetes</taxon>
        <taxon>Mycobacteriales</taxon>
        <taxon>Mycobacteriaceae</taxon>
        <taxon>Mycobacterium</taxon>
    </lineage>
</organism>
<gene>
    <name evidence="1" type="ORF">A5677_02195</name>
</gene>
<evidence type="ECO:0000313" key="2">
    <source>
        <dbReference type="Proteomes" id="UP000092683"/>
    </source>
</evidence>
<dbReference type="RefSeq" id="WP_065480223.1">
    <property type="nucleotide sequence ID" value="NZ_MBEE01000079.1"/>
</dbReference>
<sequence>MTTSDDTVQTWRDVADQLTAAQIAQLERIEHDEPQTLLDMARQWAAKNVSAGMPFDAVAPPDGAVRTFDWQLDRNWFRDFEGTSRRGGRARVQIYGRQQVDGSTRRWIAVHARHLDALDGVAARELAAALTDAADEIEPLS</sequence>
<comment type="caution">
    <text evidence="1">The sequence shown here is derived from an EMBL/GenBank/DDBJ whole genome shotgun (WGS) entry which is preliminary data.</text>
</comment>
<dbReference type="AlphaFoldDB" id="A0A1B9DAT4"/>
<reference evidence="1 2" key="1">
    <citation type="submission" date="2016-06" db="EMBL/GenBank/DDBJ databases">
        <authorList>
            <person name="Kjaerup R.B."/>
            <person name="Dalgaard T.S."/>
            <person name="Juul-Madsen H.R."/>
        </authorList>
    </citation>
    <scope>NUCLEOTIDE SEQUENCE [LARGE SCALE GENOMIC DNA]</scope>
    <source>
        <strain evidence="1 2">E3012</strain>
    </source>
</reference>
<protein>
    <submittedName>
        <fullName evidence="1">Uncharacterized protein</fullName>
    </submittedName>
</protein>